<sequence length="175" mass="19286">MSSSKEGYYNTSFNLLCGPCSTWVYTGFPQHNDSAMSCLTSVKLQGKGPNSVKLYPLYFAPLSLFFIMVSCPQIGESDNLKRVDNPVVVIRNKKPRLPMTCVANPCLLRQRSQKPVKSSLSLSVHRRNPPKKTEAGSNELIVRPGVTVPGTDAGSILFQGWSNRSAQILSSMSRF</sequence>
<proteinExistence type="predicted"/>
<dbReference type="Proteomes" id="UP001283361">
    <property type="component" value="Unassembled WGS sequence"/>
</dbReference>
<name>A0AAE1AAT6_9GAST</name>
<organism evidence="1 2">
    <name type="scientific">Elysia crispata</name>
    <name type="common">lettuce slug</name>
    <dbReference type="NCBI Taxonomy" id="231223"/>
    <lineage>
        <taxon>Eukaryota</taxon>
        <taxon>Metazoa</taxon>
        <taxon>Spiralia</taxon>
        <taxon>Lophotrochozoa</taxon>
        <taxon>Mollusca</taxon>
        <taxon>Gastropoda</taxon>
        <taxon>Heterobranchia</taxon>
        <taxon>Euthyneura</taxon>
        <taxon>Panpulmonata</taxon>
        <taxon>Sacoglossa</taxon>
        <taxon>Placobranchoidea</taxon>
        <taxon>Plakobranchidae</taxon>
        <taxon>Elysia</taxon>
    </lineage>
</organism>
<dbReference type="EMBL" id="JAWDGP010002431">
    <property type="protein sequence ID" value="KAK3783282.1"/>
    <property type="molecule type" value="Genomic_DNA"/>
</dbReference>
<keyword evidence="2" id="KW-1185">Reference proteome</keyword>
<dbReference type="AlphaFoldDB" id="A0AAE1AAT6"/>
<accession>A0AAE1AAT6</accession>
<evidence type="ECO:0000313" key="2">
    <source>
        <dbReference type="Proteomes" id="UP001283361"/>
    </source>
</evidence>
<reference evidence="1" key="1">
    <citation type="journal article" date="2023" name="G3 (Bethesda)">
        <title>A reference genome for the long-term kleptoplast-retaining sea slug Elysia crispata morphotype clarki.</title>
        <authorList>
            <person name="Eastman K.E."/>
            <person name="Pendleton A.L."/>
            <person name="Shaikh M.A."/>
            <person name="Suttiyut T."/>
            <person name="Ogas R."/>
            <person name="Tomko P."/>
            <person name="Gavelis G."/>
            <person name="Widhalm J.R."/>
            <person name="Wisecaver J.H."/>
        </authorList>
    </citation>
    <scope>NUCLEOTIDE SEQUENCE</scope>
    <source>
        <strain evidence="1">ECLA1</strain>
    </source>
</reference>
<protein>
    <submittedName>
        <fullName evidence="1">Uncharacterized protein</fullName>
    </submittedName>
</protein>
<comment type="caution">
    <text evidence="1">The sequence shown here is derived from an EMBL/GenBank/DDBJ whole genome shotgun (WGS) entry which is preliminary data.</text>
</comment>
<gene>
    <name evidence="1" type="ORF">RRG08_047737</name>
</gene>
<evidence type="ECO:0000313" key="1">
    <source>
        <dbReference type="EMBL" id="KAK3783282.1"/>
    </source>
</evidence>